<dbReference type="InterPro" id="IPR025110">
    <property type="entry name" value="AMP-bd_C"/>
</dbReference>
<gene>
    <name evidence="8" type="ORF">D6851_07030</name>
</gene>
<name>A0A420EM98_9SPHN</name>
<dbReference type="Pfam" id="PF13193">
    <property type="entry name" value="AMP-binding_C"/>
    <property type="match status" value="1"/>
</dbReference>
<evidence type="ECO:0000256" key="5">
    <source>
        <dbReference type="ARBA" id="ARBA00067668"/>
    </source>
</evidence>
<dbReference type="Gene3D" id="3.30.300.30">
    <property type="match status" value="1"/>
</dbReference>
<dbReference type="PROSITE" id="PS00455">
    <property type="entry name" value="AMP_BINDING"/>
    <property type="match status" value="1"/>
</dbReference>
<evidence type="ECO:0000256" key="3">
    <source>
        <dbReference type="ARBA" id="ARBA00051915"/>
    </source>
</evidence>
<dbReference type="Pfam" id="PF00501">
    <property type="entry name" value="AMP-binding"/>
    <property type="match status" value="1"/>
</dbReference>
<evidence type="ECO:0000256" key="4">
    <source>
        <dbReference type="ARBA" id="ARBA00066616"/>
    </source>
</evidence>
<evidence type="ECO:0000259" key="6">
    <source>
        <dbReference type="Pfam" id="PF00501"/>
    </source>
</evidence>
<dbReference type="EMBL" id="RAPF01000003">
    <property type="protein sequence ID" value="RKF21770.1"/>
    <property type="molecule type" value="Genomic_DNA"/>
</dbReference>
<dbReference type="OrthoDB" id="9803968at2"/>
<dbReference type="PANTHER" id="PTHR43767:SF1">
    <property type="entry name" value="NONRIBOSOMAL PEPTIDE SYNTHASE PES1 (EUROFUNG)-RELATED"/>
    <property type="match status" value="1"/>
</dbReference>
<accession>A0A420EM98</accession>
<dbReference type="FunFam" id="3.30.300.30:FF:000008">
    <property type="entry name" value="2,3-dihydroxybenzoate-AMP ligase"/>
    <property type="match status" value="1"/>
</dbReference>
<dbReference type="RefSeq" id="WP_120324179.1">
    <property type="nucleotide sequence ID" value="NZ_RAPF01000003.1"/>
</dbReference>
<organism evidence="8 9">
    <name type="scientific">Altericroceibacterium spongiae</name>
    <dbReference type="NCBI Taxonomy" id="2320269"/>
    <lineage>
        <taxon>Bacteria</taxon>
        <taxon>Pseudomonadati</taxon>
        <taxon>Pseudomonadota</taxon>
        <taxon>Alphaproteobacteria</taxon>
        <taxon>Sphingomonadales</taxon>
        <taxon>Erythrobacteraceae</taxon>
        <taxon>Altericroceibacterium</taxon>
    </lineage>
</organism>
<sequence>MSDAFPNRPWLSLYTKLADETQPRPDSVLELFRKALTTAPDAVAVTYFDHSLTYRDLDSASDALASWLLKKGIAFEDRVALILQNDPQFVIGLLAVWKVGALPVPMNPMYRSTELNGLFGDCAPRFIFCYADNCDNILAAAKVAEISPKLIICDPRNFQSRDDERVLPPVCPTPEGQTGFAEALEEGAGQVVPDFLPAGDAPGLLLYTSGTTGKPKGALLPHSAMAINGALFCKWCALDNSVRILAIAPLFHITGVVCHIATAFAQGGSIVLNYRFEPYSILDAIRATRPTYTIGAITALIALMNLPDITREDFASFESIYSGGAPIPPSVRSEFFERLGKLIYTSFGMTESTSATHLCPLGVEAPVDPESGALAIGVPVFDTDAKVIDEDGNTVPPGVAGELCVKGPQVMLRYWNKPEQTAETLVDGWLRTGDIAVMDEAGWFYLVDRKKDVIIASGFKVWPREVEDVLYAHPAIREAAVVGAPDAYRGETVKAYVSLKANVKVTSDDLVTHCRARLASYKAPRLVEIMEDLPKTVTGKIQRNELRQSETETTS</sequence>
<evidence type="ECO:0000259" key="7">
    <source>
        <dbReference type="Pfam" id="PF13193"/>
    </source>
</evidence>
<dbReference type="AlphaFoldDB" id="A0A420EM98"/>
<dbReference type="InterPro" id="IPR042099">
    <property type="entry name" value="ANL_N_sf"/>
</dbReference>
<dbReference type="InterPro" id="IPR050237">
    <property type="entry name" value="ATP-dep_AMP-bd_enzyme"/>
</dbReference>
<feature type="domain" description="AMP-binding enzyme C-terminal" evidence="7">
    <location>
        <begin position="465"/>
        <end position="540"/>
    </location>
</feature>
<comment type="caution">
    <text evidence="8">The sequence shown here is derived from an EMBL/GenBank/DDBJ whole genome shotgun (WGS) entry which is preliminary data.</text>
</comment>
<dbReference type="Proteomes" id="UP000284395">
    <property type="component" value="Unassembled WGS sequence"/>
</dbReference>
<reference evidence="8 9" key="1">
    <citation type="submission" date="2018-09" db="EMBL/GenBank/DDBJ databases">
        <title>Altererythrobacter spongiae sp. nov., isolated from a marine sponge.</title>
        <authorList>
            <person name="Zhuang L."/>
            <person name="Luo L."/>
        </authorList>
    </citation>
    <scope>NUCLEOTIDE SEQUENCE [LARGE SCALE GENOMIC DNA]</scope>
    <source>
        <strain evidence="8 9">HN-Y73</strain>
    </source>
</reference>
<dbReference type="GO" id="GO:0016878">
    <property type="term" value="F:acid-thiol ligase activity"/>
    <property type="evidence" value="ECO:0007669"/>
    <property type="project" value="UniProtKB-ARBA"/>
</dbReference>
<comment type="similarity">
    <text evidence="1">Belongs to the ATP-dependent AMP-binding enzyme family.</text>
</comment>
<protein>
    <recommendedName>
        <fullName evidence="5">3-methylmercaptopropionyl-CoA ligase</fullName>
        <ecNumber evidence="4">6.2.1.44</ecNumber>
    </recommendedName>
</protein>
<dbReference type="InterPro" id="IPR020845">
    <property type="entry name" value="AMP-binding_CS"/>
</dbReference>
<evidence type="ECO:0000313" key="9">
    <source>
        <dbReference type="Proteomes" id="UP000284395"/>
    </source>
</evidence>
<dbReference type="EC" id="6.2.1.44" evidence="4"/>
<proteinExistence type="inferred from homology"/>
<evidence type="ECO:0000256" key="1">
    <source>
        <dbReference type="ARBA" id="ARBA00006432"/>
    </source>
</evidence>
<evidence type="ECO:0000256" key="2">
    <source>
        <dbReference type="ARBA" id="ARBA00022598"/>
    </source>
</evidence>
<keyword evidence="9" id="KW-1185">Reference proteome</keyword>
<evidence type="ECO:0000313" key="8">
    <source>
        <dbReference type="EMBL" id="RKF21770.1"/>
    </source>
</evidence>
<dbReference type="Gene3D" id="3.40.50.12780">
    <property type="entry name" value="N-terminal domain of ligase-like"/>
    <property type="match status" value="1"/>
</dbReference>
<dbReference type="SUPFAM" id="SSF56801">
    <property type="entry name" value="Acetyl-CoA synthetase-like"/>
    <property type="match status" value="1"/>
</dbReference>
<feature type="domain" description="AMP-dependent synthetase/ligase" evidence="6">
    <location>
        <begin position="32"/>
        <end position="415"/>
    </location>
</feature>
<keyword evidence="2 8" id="KW-0436">Ligase</keyword>
<comment type="catalytic activity">
    <reaction evidence="3">
        <text>3-(methylsulfanyl)propanoate + ATP + CoA = 3-(methylsulfanyl)propanoyl-CoA + AMP + diphosphate</text>
        <dbReference type="Rhea" id="RHEA:43052"/>
        <dbReference type="ChEBI" id="CHEBI:30616"/>
        <dbReference type="ChEBI" id="CHEBI:33019"/>
        <dbReference type="ChEBI" id="CHEBI:49016"/>
        <dbReference type="ChEBI" id="CHEBI:57287"/>
        <dbReference type="ChEBI" id="CHEBI:82815"/>
        <dbReference type="ChEBI" id="CHEBI:456215"/>
        <dbReference type="EC" id="6.2.1.44"/>
    </reaction>
    <physiologicalReaction direction="left-to-right" evidence="3">
        <dbReference type="Rhea" id="RHEA:43053"/>
    </physiologicalReaction>
</comment>
<dbReference type="InterPro" id="IPR000873">
    <property type="entry name" value="AMP-dep_synth/lig_dom"/>
</dbReference>
<dbReference type="InterPro" id="IPR045851">
    <property type="entry name" value="AMP-bd_C_sf"/>
</dbReference>
<dbReference type="PANTHER" id="PTHR43767">
    <property type="entry name" value="LONG-CHAIN-FATTY-ACID--COA LIGASE"/>
    <property type="match status" value="1"/>
</dbReference>